<comment type="similarity">
    <text evidence="2">Belongs to the PC-esterase family. TBL subfamily.</text>
</comment>
<keyword evidence="7" id="KW-0472">Membrane</keyword>
<dbReference type="Pfam" id="PF14416">
    <property type="entry name" value="PMR5N"/>
    <property type="match status" value="1"/>
</dbReference>
<evidence type="ECO:0000256" key="2">
    <source>
        <dbReference type="ARBA" id="ARBA00007727"/>
    </source>
</evidence>
<dbReference type="PANTHER" id="PTHR32285:SF7">
    <property type="entry name" value="PROTEIN TRICHOME BIREFRINGENCE-LIKE 3"/>
    <property type="match status" value="1"/>
</dbReference>
<dbReference type="InterPro" id="IPR026057">
    <property type="entry name" value="TBL_C"/>
</dbReference>
<keyword evidence="3" id="KW-0812">Transmembrane</keyword>
<evidence type="ECO:0000313" key="11">
    <source>
        <dbReference type="RefSeq" id="XP_039135935.1"/>
    </source>
</evidence>
<proteinExistence type="inferred from homology"/>
<organism evidence="10 11">
    <name type="scientific">Dioscorea cayennensis subsp. rotundata</name>
    <name type="common">White Guinea yam</name>
    <name type="synonym">Dioscorea rotundata</name>
    <dbReference type="NCBI Taxonomy" id="55577"/>
    <lineage>
        <taxon>Eukaryota</taxon>
        <taxon>Viridiplantae</taxon>
        <taxon>Streptophyta</taxon>
        <taxon>Embryophyta</taxon>
        <taxon>Tracheophyta</taxon>
        <taxon>Spermatophyta</taxon>
        <taxon>Magnoliopsida</taxon>
        <taxon>Liliopsida</taxon>
        <taxon>Dioscoreales</taxon>
        <taxon>Dioscoreaceae</taxon>
        <taxon>Dioscorea</taxon>
    </lineage>
</organism>
<dbReference type="InterPro" id="IPR029962">
    <property type="entry name" value="TBL"/>
</dbReference>
<feature type="domain" description="Trichome birefringence-like C-terminal" evidence="8">
    <location>
        <begin position="113"/>
        <end position="401"/>
    </location>
</feature>
<dbReference type="RefSeq" id="XP_039135935.1">
    <property type="nucleotide sequence ID" value="XM_039280001.1"/>
</dbReference>
<keyword evidence="6" id="KW-0333">Golgi apparatus</keyword>
<dbReference type="Pfam" id="PF13839">
    <property type="entry name" value="PC-Esterase"/>
    <property type="match status" value="1"/>
</dbReference>
<protein>
    <submittedName>
        <fullName evidence="11">Protein trichome birefringence-like 3</fullName>
    </submittedName>
</protein>
<dbReference type="Proteomes" id="UP001515500">
    <property type="component" value="Chromosome 12"/>
</dbReference>
<evidence type="ECO:0000313" key="10">
    <source>
        <dbReference type="Proteomes" id="UP001515500"/>
    </source>
</evidence>
<keyword evidence="4" id="KW-0735">Signal-anchor</keyword>
<evidence type="ECO:0000256" key="4">
    <source>
        <dbReference type="ARBA" id="ARBA00022968"/>
    </source>
</evidence>
<dbReference type="PANTHER" id="PTHR32285">
    <property type="entry name" value="PROTEIN TRICHOME BIREFRINGENCE-LIKE 9-RELATED"/>
    <property type="match status" value="1"/>
</dbReference>
<reference evidence="11" key="1">
    <citation type="submission" date="2025-08" db="UniProtKB">
        <authorList>
            <consortium name="RefSeq"/>
        </authorList>
    </citation>
    <scope>IDENTIFICATION</scope>
</reference>
<accession>A0AB40CAW7</accession>
<keyword evidence="10" id="KW-1185">Reference proteome</keyword>
<dbReference type="GO" id="GO:1990538">
    <property type="term" value="F:xylan O-acetyltransferase activity"/>
    <property type="evidence" value="ECO:0007669"/>
    <property type="project" value="UniProtKB-ARBA"/>
</dbReference>
<dbReference type="InterPro" id="IPR025846">
    <property type="entry name" value="TBL_N"/>
</dbReference>
<keyword evidence="5" id="KW-1133">Transmembrane helix</keyword>
<evidence type="ECO:0000256" key="3">
    <source>
        <dbReference type="ARBA" id="ARBA00022692"/>
    </source>
</evidence>
<evidence type="ECO:0000259" key="9">
    <source>
        <dbReference type="Pfam" id="PF14416"/>
    </source>
</evidence>
<comment type="subcellular location">
    <subcellularLocation>
        <location evidence="1">Golgi apparatus membrane</location>
        <topology evidence="1">Single-pass type II membrane protein</topology>
    </subcellularLocation>
</comment>
<name>A0AB40CAW7_DIOCR</name>
<evidence type="ECO:0000256" key="6">
    <source>
        <dbReference type="ARBA" id="ARBA00023034"/>
    </source>
</evidence>
<evidence type="ECO:0000256" key="5">
    <source>
        <dbReference type="ARBA" id="ARBA00022989"/>
    </source>
</evidence>
<dbReference type="GeneID" id="120273374"/>
<gene>
    <name evidence="11" type="primary">LOC120273374</name>
</gene>
<evidence type="ECO:0000256" key="1">
    <source>
        <dbReference type="ARBA" id="ARBA00004323"/>
    </source>
</evidence>
<dbReference type="GO" id="GO:0000139">
    <property type="term" value="C:Golgi membrane"/>
    <property type="evidence" value="ECO:0007669"/>
    <property type="project" value="UniProtKB-SubCell"/>
</dbReference>
<sequence>MKLSKGKLPLSLMAIIISAVAFSGVIFTEDLRFLTEEKEKSMRKDELIDEDKIGFNPSECQVMDGQWVFNSSMEPPYTEQTCPYIEKQVACQSHGRKDKDFLHWEWQLDDCTLPRFNARVVLEKLRGKRMMFVGDSLQRGQWLSFVCMLQAGIPEDQKFMNRSTRSLAVFGAKEFNATVEFYWAPFLIESNSDLPIITDTTKRILHVDSIAKHAKNWVGVDILVFNTYVWWMTGHKLKSVWGSFSNGDEGNEELDIVFAYRLGMKTWANWVDSNIDPNLTRVFFITMSPAHMRSADWGNEKGIKCYNETKPVMKRGHWGSGSNKQLMEVVSNIIEKMRVPVTIVNITQLSEYRIDGHVSVYTETGGQKLTRKQKANPKRYADCIHWCLPGVPDTWNQVLYAYL</sequence>
<feature type="domain" description="Trichome birefringence-like N-terminal" evidence="9">
    <location>
        <begin position="59"/>
        <end position="111"/>
    </location>
</feature>
<evidence type="ECO:0000259" key="8">
    <source>
        <dbReference type="Pfam" id="PF13839"/>
    </source>
</evidence>
<evidence type="ECO:0000256" key="7">
    <source>
        <dbReference type="ARBA" id="ARBA00023136"/>
    </source>
</evidence>
<dbReference type="AlphaFoldDB" id="A0AB40CAW7"/>